<evidence type="ECO:0000313" key="2">
    <source>
        <dbReference type="Proteomes" id="UP000280405"/>
    </source>
</evidence>
<accession>A0A3A8EQM1</accession>
<comment type="caution">
    <text evidence="1">The sequence shown here is derived from an EMBL/GenBank/DDBJ whole genome shotgun (WGS) entry which is preliminary data.</text>
</comment>
<name>A0A3A8EQM1_9GAMM</name>
<dbReference type="AlphaFoldDB" id="A0A3A8EQM1"/>
<dbReference type="OrthoDB" id="6672593at2"/>
<gene>
    <name evidence="1" type="ORF">D7V20_13160</name>
</gene>
<dbReference type="RefSeq" id="WP_120384656.1">
    <property type="nucleotide sequence ID" value="NZ_RAXT01000033.1"/>
</dbReference>
<dbReference type="InterPro" id="IPR046611">
    <property type="entry name" value="DUF6670"/>
</dbReference>
<organism evidence="1 2">
    <name type="scientific">Acinetobacter rongchengensis</name>
    <dbReference type="NCBI Taxonomy" id="2419601"/>
    <lineage>
        <taxon>Bacteria</taxon>
        <taxon>Pseudomonadati</taxon>
        <taxon>Pseudomonadota</taxon>
        <taxon>Gammaproteobacteria</taxon>
        <taxon>Moraxellales</taxon>
        <taxon>Moraxellaceae</taxon>
        <taxon>Acinetobacter</taxon>
    </lineage>
</organism>
<proteinExistence type="predicted"/>
<keyword evidence="2" id="KW-1185">Reference proteome</keyword>
<dbReference type="Proteomes" id="UP000280405">
    <property type="component" value="Unassembled WGS sequence"/>
</dbReference>
<reference evidence="1 2" key="1">
    <citation type="submission" date="2018-09" db="EMBL/GenBank/DDBJ databases">
        <title>The draft genome of Acinetobacter spp. strains.</title>
        <authorList>
            <person name="Qin J."/>
            <person name="Feng Y."/>
            <person name="Zong Z."/>
        </authorList>
    </citation>
    <scope>NUCLEOTIDE SEQUENCE [LARGE SCALE GENOMIC DNA]</scope>
    <source>
        <strain evidence="1 2">WCHAc060115</strain>
    </source>
</reference>
<protein>
    <submittedName>
        <fullName evidence="1">Uncharacterized protein</fullName>
    </submittedName>
</protein>
<sequence length="361" mass="42381">MRLFQDFLDQSKQLNQARKPVELFYHPPKDKYKIIHQKLVIANLPAPLHYINFFSLIGQPNNPVFCNQSEISTFALDTVTTLSSSSPHMAGQLNAYSIKKQCKFQIDQNNNTDFKFGDREHVLGQFPDFKIQRQDNELSLDLNITTTPLLSHFVHLKFGFAEHWSIVAHCEGQITYKDQKFEIKQNGAFEYARLVNFPYLPYALYVYQLIQLTDDRQMILMHSRDQLNNILHSRIYIRDLQNNELSMLNQRVYFKIHRVFPKVKTVNQQEMYLPREFAWQYQDENIQIDIQAQSRGDYKFGLAAGYVGSFSYQAKINQECYVGESGYCEYIDCRPLKWQEIDKESQASNKITNPAPIMLKK</sequence>
<dbReference type="EMBL" id="RAXT01000033">
    <property type="protein sequence ID" value="RKG36825.1"/>
    <property type="molecule type" value="Genomic_DNA"/>
</dbReference>
<dbReference type="Pfam" id="PF20375">
    <property type="entry name" value="DUF6670"/>
    <property type="match status" value="1"/>
</dbReference>
<evidence type="ECO:0000313" key="1">
    <source>
        <dbReference type="EMBL" id="RKG36825.1"/>
    </source>
</evidence>